<proteinExistence type="predicted"/>
<comment type="caution">
    <text evidence="1">The sequence shown here is derived from an EMBL/GenBank/DDBJ whole genome shotgun (WGS) entry which is preliminary data.</text>
</comment>
<gene>
    <name evidence="1" type="ORF">PPG34_10445</name>
</gene>
<sequence>MPIYVSLVNFTHNGLMTMKDKGVARSDMVKKNVEALGGKLLNAYYCLGEYDVVAILEFPHNRAAMKAGVLNASMGHIRIKTMPAVSREEWKTVLKETWGKSKSKSKKKK</sequence>
<organism evidence="1 2">
    <name type="scientific">Candidatus Nitronereus thalassa</name>
    <dbReference type="NCBI Taxonomy" id="3020898"/>
    <lineage>
        <taxon>Bacteria</taxon>
        <taxon>Pseudomonadati</taxon>
        <taxon>Nitrospirota</taxon>
        <taxon>Nitrospiria</taxon>
        <taxon>Nitrospirales</taxon>
        <taxon>Nitrospiraceae</taxon>
        <taxon>Candidatus Nitronereus</taxon>
    </lineage>
</organism>
<dbReference type="Pfam" id="PF08734">
    <property type="entry name" value="GYD"/>
    <property type="match status" value="1"/>
</dbReference>
<dbReference type="EMBL" id="JAQOUE010000001">
    <property type="protein sequence ID" value="MDT7042771.1"/>
    <property type="molecule type" value="Genomic_DNA"/>
</dbReference>
<protein>
    <submittedName>
        <fullName evidence="1">GYD domain-containing protein</fullName>
    </submittedName>
</protein>
<reference evidence="1 2" key="1">
    <citation type="journal article" date="2023" name="ISME J.">
        <title>Cultivation and genomic characterization of novel and ubiquitous marine nitrite-oxidizing bacteria from the Nitrospirales.</title>
        <authorList>
            <person name="Mueller A.J."/>
            <person name="Daebeler A."/>
            <person name="Herbold C.W."/>
            <person name="Kirkegaard R.H."/>
            <person name="Daims H."/>
        </authorList>
    </citation>
    <scope>NUCLEOTIDE SEQUENCE [LARGE SCALE GENOMIC DNA]</scope>
    <source>
        <strain evidence="1 2">EB</strain>
    </source>
</reference>
<dbReference type="Proteomes" id="UP001250932">
    <property type="component" value="Unassembled WGS sequence"/>
</dbReference>
<evidence type="ECO:0000313" key="1">
    <source>
        <dbReference type="EMBL" id="MDT7042771.1"/>
    </source>
</evidence>
<keyword evidence="2" id="KW-1185">Reference proteome</keyword>
<name>A0ABU3K8R3_9BACT</name>
<evidence type="ECO:0000313" key="2">
    <source>
        <dbReference type="Proteomes" id="UP001250932"/>
    </source>
</evidence>
<dbReference type="InterPro" id="IPR014845">
    <property type="entry name" value="GYD/TTHA1554"/>
</dbReference>
<accession>A0ABU3K8R3</accession>
<dbReference type="RefSeq" id="WP_313833224.1">
    <property type="nucleotide sequence ID" value="NZ_JAQOUE010000001.1"/>
</dbReference>